<evidence type="ECO:0000256" key="3">
    <source>
        <dbReference type="ARBA" id="ARBA00022737"/>
    </source>
</evidence>
<dbReference type="WBParaSite" id="L893_g407.t1">
    <property type="protein sequence ID" value="L893_g407.t1"/>
    <property type="gene ID" value="L893_g407"/>
</dbReference>
<dbReference type="PANTHER" id="PTHR22889">
    <property type="entry name" value="WD REPEAT-CONTAINING PROTEIN 89"/>
    <property type="match status" value="1"/>
</dbReference>
<proteinExistence type="predicted"/>
<dbReference type="PANTHER" id="PTHR22889:SF0">
    <property type="entry name" value="WD REPEAT-CONTAINING PROTEIN 89"/>
    <property type="match status" value="1"/>
</dbReference>
<dbReference type="SMART" id="SM00320">
    <property type="entry name" value="WD40"/>
    <property type="match status" value="2"/>
</dbReference>
<protein>
    <recommendedName>
        <fullName evidence="1">WD repeat-containing protein 89</fullName>
    </recommendedName>
</protein>
<organism evidence="4 5">
    <name type="scientific">Steinernema glaseri</name>
    <dbReference type="NCBI Taxonomy" id="37863"/>
    <lineage>
        <taxon>Eukaryota</taxon>
        <taxon>Metazoa</taxon>
        <taxon>Ecdysozoa</taxon>
        <taxon>Nematoda</taxon>
        <taxon>Chromadorea</taxon>
        <taxon>Rhabditida</taxon>
        <taxon>Tylenchina</taxon>
        <taxon>Panagrolaimomorpha</taxon>
        <taxon>Strongyloidoidea</taxon>
        <taxon>Steinernematidae</taxon>
        <taxon>Steinernema</taxon>
    </lineage>
</organism>
<dbReference type="InterPro" id="IPR001680">
    <property type="entry name" value="WD40_rpt"/>
</dbReference>
<dbReference type="AlphaFoldDB" id="A0A1I8AB06"/>
<dbReference type="InterPro" id="IPR015943">
    <property type="entry name" value="WD40/YVTN_repeat-like_dom_sf"/>
</dbReference>
<keyword evidence="2" id="KW-0853">WD repeat</keyword>
<dbReference type="Gene3D" id="2.130.10.10">
    <property type="entry name" value="YVTN repeat-like/Quinoprotein amine dehydrogenase"/>
    <property type="match status" value="1"/>
</dbReference>
<evidence type="ECO:0000313" key="4">
    <source>
        <dbReference type="Proteomes" id="UP000095287"/>
    </source>
</evidence>
<keyword evidence="4" id="KW-1185">Reference proteome</keyword>
<dbReference type="InterPro" id="IPR011047">
    <property type="entry name" value="Quinoprotein_ADH-like_sf"/>
</dbReference>
<evidence type="ECO:0000256" key="2">
    <source>
        <dbReference type="ARBA" id="ARBA00022574"/>
    </source>
</evidence>
<reference evidence="5" key="1">
    <citation type="submission" date="2016-11" db="UniProtKB">
        <authorList>
            <consortium name="WormBaseParasite"/>
        </authorList>
    </citation>
    <scope>IDENTIFICATION</scope>
</reference>
<dbReference type="SUPFAM" id="SSF50998">
    <property type="entry name" value="Quinoprotein alcohol dehydrogenase-like"/>
    <property type="match status" value="1"/>
</dbReference>
<dbReference type="Proteomes" id="UP000095287">
    <property type="component" value="Unplaced"/>
</dbReference>
<evidence type="ECO:0000256" key="1">
    <source>
        <dbReference type="ARBA" id="ARBA00021125"/>
    </source>
</evidence>
<evidence type="ECO:0000313" key="5">
    <source>
        <dbReference type="WBParaSite" id="L893_g407.t1"/>
    </source>
</evidence>
<name>A0A1I8AB06_9BILA</name>
<sequence>MENPFFSWYPGPSSAVVTAIRELPDGLESRAKWIVVENEETKATVYMLGDGLNAKPSAKIIRNEAVKVVDAVFCANLWKIVILYEDFALHLVEPANGRVVKKTFLKRGLNKDSVATAFAMRGVGPIVAVGYTLDQSVPKAERKKNKKKYEDYDEEDAIMHCIDLIDIRSPEVPEKTYEDLHSSTIQSLNFCPTAPNILLTGGADGLVNWVDVDVTTPEDGLMATNSVVSPVSTVGFVGNDSEGKTLAYGTTDDGRSEFYRMFHSNKPEEFDVEVTFQRSPPKDSNRFLVDIIGSGDERLPFVTVESSEDGQVTMTATSTDGKQHQDLGTFKGHKELVRCVFSDTAQRRIVTGDDAGGAIGRCFKEVRAELIQDTVEEMEESEGEEEAAKVPAKKKSRIVKKKLKTKNGKVVKKKAKKIVKKKTKKSV</sequence>
<accession>A0A1I8AB06</accession>
<keyword evidence="3" id="KW-0677">Repeat</keyword>
<dbReference type="InterPro" id="IPR039328">
    <property type="entry name" value="WDR89"/>
</dbReference>